<dbReference type="InterPro" id="IPR027417">
    <property type="entry name" value="P-loop_NTPase"/>
</dbReference>
<dbReference type="InterPro" id="IPR009057">
    <property type="entry name" value="Homeodomain-like_sf"/>
</dbReference>
<dbReference type="SMART" id="SM00382">
    <property type="entry name" value="AAA"/>
    <property type="match status" value="1"/>
</dbReference>
<dbReference type="PANTHER" id="PTHR32071">
    <property type="entry name" value="TRANSCRIPTIONAL REGULATORY PROTEIN"/>
    <property type="match status" value="1"/>
</dbReference>
<proteinExistence type="predicted"/>
<dbReference type="PROSITE" id="PS00676">
    <property type="entry name" value="SIGMA54_INTERACT_2"/>
    <property type="match status" value="1"/>
</dbReference>
<keyword evidence="10" id="KW-1185">Reference proteome</keyword>
<dbReference type="PROSITE" id="PS50045">
    <property type="entry name" value="SIGMA54_INTERACT_4"/>
    <property type="match status" value="1"/>
</dbReference>
<dbReference type="GO" id="GO:0005524">
    <property type="term" value="F:ATP binding"/>
    <property type="evidence" value="ECO:0007669"/>
    <property type="project" value="UniProtKB-KW"/>
</dbReference>
<dbReference type="EMBL" id="LAQJ01000207">
    <property type="protein sequence ID" value="KKO19255.1"/>
    <property type="molecule type" value="Genomic_DNA"/>
</dbReference>
<dbReference type="GO" id="GO:0006355">
    <property type="term" value="P:regulation of DNA-templated transcription"/>
    <property type="evidence" value="ECO:0007669"/>
    <property type="project" value="InterPro"/>
</dbReference>
<dbReference type="SUPFAM" id="SSF46689">
    <property type="entry name" value="Homeodomain-like"/>
    <property type="match status" value="1"/>
</dbReference>
<dbReference type="PROSITE" id="PS50110">
    <property type="entry name" value="RESPONSE_REGULATORY"/>
    <property type="match status" value="1"/>
</dbReference>
<dbReference type="Gene3D" id="3.40.50.300">
    <property type="entry name" value="P-loop containing nucleotide triphosphate hydrolases"/>
    <property type="match status" value="1"/>
</dbReference>
<dbReference type="InterPro" id="IPR025944">
    <property type="entry name" value="Sigma_54_int_dom_CS"/>
</dbReference>
<protein>
    <submittedName>
        <fullName evidence="9">Two-component response regulator</fullName>
    </submittedName>
</protein>
<evidence type="ECO:0000256" key="1">
    <source>
        <dbReference type="ARBA" id="ARBA00022741"/>
    </source>
</evidence>
<dbReference type="InterPro" id="IPR025943">
    <property type="entry name" value="Sigma_54_int_dom_ATP-bd_2"/>
</dbReference>
<dbReference type="FunFam" id="3.40.50.300:FF:000006">
    <property type="entry name" value="DNA-binding transcriptional regulator NtrC"/>
    <property type="match status" value="1"/>
</dbReference>
<dbReference type="InterPro" id="IPR058031">
    <property type="entry name" value="AAA_lid_NorR"/>
</dbReference>
<keyword evidence="5" id="KW-0804">Transcription</keyword>
<evidence type="ECO:0000256" key="6">
    <source>
        <dbReference type="PROSITE-ProRule" id="PRU00169"/>
    </source>
</evidence>
<comment type="caution">
    <text evidence="9">The sequence shown here is derived from an EMBL/GenBank/DDBJ whole genome shotgun (WGS) entry which is preliminary data.</text>
</comment>
<evidence type="ECO:0000313" key="10">
    <source>
        <dbReference type="Proteomes" id="UP000034954"/>
    </source>
</evidence>
<evidence type="ECO:0000256" key="5">
    <source>
        <dbReference type="ARBA" id="ARBA00023163"/>
    </source>
</evidence>
<evidence type="ECO:0000259" key="8">
    <source>
        <dbReference type="PROSITE" id="PS50110"/>
    </source>
</evidence>
<dbReference type="PROSITE" id="PS00675">
    <property type="entry name" value="SIGMA54_INTERACT_1"/>
    <property type="match status" value="1"/>
</dbReference>
<dbReference type="Gene3D" id="1.10.10.60">
    <property type="entry name" value="Homeodomain-like"/>
    <property type="match status" value="1"/>
</dbReference>
<sequence length="459" mass="52364">MKTILLVDDESSVVESLRLILKDSYRVLSTLSGKEALKILEKEHVDLILLDIKMHELNGLELLRKLQPFDHAFGVVMLTAVNDVKASVDAMKLGALDYIVKPFGVEEIKITIEKALQFRNLSREVRYLRSEYKYPSLDKLIQGRSRIMEEILDIIARVSRVDSTVLLRGESGTGKELVARAIHFYSARRENPFLVVSCPNLAGDLLEAELFGHEKGSFTGAYERRLGKFEIAEGGTIFLDEISEINLPLQAKLLRILQEKEFSRLGSHSVIKTDVRIIAATNKDLESMIRESRFREDLYYRINVVPIHLPPLRERYEDIPQLAEHFFNVFRKECHAKMECISKEAMDALLRYHWPGNVRELKNIMERTVALYGNEGALTHKHLPVEITGVSSLNLQQVKSDKTGLISLEDEVARVEKRLIEQAIQQSGGVKSKAAKLLGTTRRIFNYKMQKYGITDTEN</sequence>
<dbReference type="InterPro" id="IPR002078">
    <property type="entry name" value="Sigma_54_int"/>
</dbReference>
<dbReference type="SUPFAM" id="SSF52540">
    <property type="entry name" value="P-loop containing nucleoside triphosphate hydrolases"/>
    <property type="match status" value="1"/>
</dbReference>
<accession>A0A0M2UUG9</accession>
<dbReference type="Pfam" id="PF25601">
    <property type="entry name" value="AAA_lid_14"/>
    <property type="match status" value="1"/>
</dbReference>
<dbReference type="Pfam" id="PF02954">
    <property type="entry name" value="HTH_8"/>
    <property type="match status" value="1"/>
</dbReference>
<feature type="modified residue" description="4-aspartylphosphate" evidence="6">
    <location>
        <position position="51"/>
    </location>
</feature>
<dbReference type="Gene3D" id="1.10.8.60">
    <property type="match status" value="1"/>
</dbReference>
<evidence type="ECO:0000313" key="9">
    <source>
        <dbReference type="EMBL" id="KKO19255.1"/>
    </source>
</evidence>
<dbReference type="InterPro" id="IPR025662">
    <property type="entry name" value="Sigma_54_int_dom_ATP-bd_1"/>
</dbReference>
<evidence type="ECO:0000256" key="3">
    <source>
        <dbReference type="ARBA" id="ARBA00023015"/>
    </source>
</evidence>
<gene>
    <name evidence="9" type="ORF">BROFUL_02055</name>
</gene>
<dbReference type="CDD" id="cd00009">
    <property type="entry name" value="AAA"/>
    <property type="match status" value="1"/>
</dbReference>
<dbReference type="GO" id="GO:0043565">
    <property type="term" value="F:sequence-specific DNA binding"/>
    <property type="evidence" value="ECO:0007669"/>
    <property type="project" value="InterPro"/>
</dbReference>
<dbReference type="InterPro" id="IPR003593">
    <property type="entry name" value="AAA+_ATPase"/>
</dbReference>
<dbReference type="SMART" id="SM00448">
    <property type="entry name" value="REC"/>
    <property type="match status" value="1"/>
</dbReference>
<dbReference type="GO" id="GO:0000160">
    <property type="term" value="P:phosphorelay signal transduction system"/>
    <property type="evidence" value="ECO:0007669"/>
    <property type="project" value="InterPro"/>
</dbReference>
<dbReference type="Proteomes" id="UP000034954">
    <property type="component" value="Unassembled WGS sequence"/>
</dbReference>
<dbReference type="PROSITE" id="PS00688">
    <property type="entry name" value="SIGMA54_INTERACT_3"/>
    <property type="match status" value="1"/>
</dbReference>
<evidence type="ECO:0000256" key="2">
    <source>
        <dbReference type="ARBA" id="ARBA00022840"/>
    </source>
</evidence>
<dbReference type="InterPro" id="IPR001789">
    <property type="entry name" value="Sig_transdc_resp-reg_receiver"/>
</dbReference>
<dbReference type="InterPro" id="IPR002197">
    <property type="entry name" value="HTH_Fis"/>
</dbReference>
<dbReference type="SUPFAM" id="SSF52172">
    <property type="entry name" value="CheY-like"/>
    <property type="match status" value="1"/>
</dbReference>
<dbReference type="AlphaFoldDB" id="A0A0M2UUG9"/>
<reference evidence="9 10" key="1">
    <citation type="journal article" date="2013" name="BMC Microbiol.">
        <title>Identification of the type II cytochrome c maturation pathway in anammox bacteria by comparative genomics.</title>
        <authorList>
            <person name="Ferousi C."/>
            <person name="Speth D.R."/>
            <person name="Reimann J."/>
            <person name="Op den Camp H.J."/>
            <person name="Allen J.W."/>
            <person name="Keltjens J.T."/>
            <person name="Jetten M.S."/>
        </authorList>
    </citation>
    <scope>NUCLEOTIDE SEQUENCE [LARGE SCALE GENOMIC DNA]</scope>
    <source>
        <strain evidence="9">RU1</strain>
    </source>
</reference>
<dbReference type="Pfam" id="PF00072">
    <property type="entry name" value="Response_reg"/>
    <property type="match status" value="1"/>
</dbReference>
<dbReference type="PRINTS" id="PR01590">
    <property type="entry name" value="HTHFIS"/>
</dbReference>
<dbReference type="Gene3D" id="3.40.50.2300">
    <property type="match status" value="1"/>
</dbReference>
<keyword evidence="1" id="KW-0547">Nucleotide-binding</keyword>
<keyword evidence="2" id="KW-0067">ATP-binding</keyword>
<keyword evidence="3" id="KW-0805">Transcription regulation</keyword>
<feature type="domain" description="Response regulatory" evidence="8">
    <location>
        <begin position="3"/>
        <end position="116"/>
    </location>
</feature>
<name>A0A0M2UUG9_9BACT</name>
<dbReference type="Pfam" id="PF00158">
    <property type="entry name" value="Sigma54_activat"/>
    <property type="match status" value="1"/>
</dbReference>
<organism evidence="9 10">
    <name type="scientific">Candidatus Brocadia fulgida</name>
    <dbReference type="NCBI Taxonomy" id="380242"/>
    <lineage>
        <taxon>Bacteria</taxon>
        <taxon>Pseudomonadati</taxon>
        <taxon>Planctomycetota</taxon>
        <taxon>Candidatus Brocadiia</taxon>
        <taxon>Candidatus Brocadiales</taxon>
        <taxon>Candidatus Brocadiaceae</taxon>
        <taxon>Candidatus Brocadia</taxon>
    </lineage>
</organism>
<evidence type="ECO:0000259" key="7">
    <source>
        <dbReference type="PROSITE" id="PS50045"/>
    </source>
</evidence>
<feature type="domain" description="Sigma-54 factor interaction" evidence="7">
    <location>
        <begin position="141"/>
        <end position="370"/>
    </location>
</feature>
<keyword evidence="6" id="KW-0597">Phosphoprotein</keyword>
<dbReference type="InterPro" id="IPR011006">
    <property type="entry name" value="CheY-like_superfamily"/>
</dbReference>
<keyword evidence="4" id="KW-0238">DNA-binding</keyword>
<evidence type="ECO:0000256" key="4">
    <source>
        <dbReference type="ARBA" id="ARBA00023125"/>
    </source>
</evidence>